<protein>
    <recommendedName>
        <fullName evidence="2">YdbS-like PH domain-containing protein</fullName>
    </recommendedName>
</protein>
<name>A0A4S8NN44_9ACTN</name>
<feature type="transmembrane region" description="Helical" evidence="1">
    <location>
        <begin position="233"/>
        <end position="255"/>
    </location>
</feature>
<dbReference type="InterPro" id="IPR005182">
    <property type="entry name" value="YdbS-like_PH"/>
</dbReference>
<sequence>MTIGPTAHTTQAGPTGQPDWERLDPRMLLVHPIIEVGKFLPVLIGLLVAGGASGTGPWALLGVGVPVALGVVRYLTTTWRIHDDRVELRRGLLQRHNLSTPVDRVRTVDLTAPPVHRVLGLAKVVIGTGSVTSEADERLELDALPREQAAGLRTRLLHSRGAGAEHPDAGYAAPVIAPEVVVTRFSVRWLWYSPFSGTVLVAVGAVLAAVGQLAELVEIRISEEDFALVDARLVAAVAVAGLVVALLLGVVGYLVTNGGFLLSRQGAAWHVRRGLVTRRETSIDVARLAGVSIAEPAVLRWVRGRRVRAIVTGLGSDQSSSAVLLPPAPASTARQVAAAVLDTPEPATGTLTPHGPAARTRRFTRALLGGLPFAAAPVVVVLLTEATPRLLVLSALVVVLCLLLAIDRSRALGHAHLAGHVVMRSGSLARSRDALADRHVIGWNHRATWFQRRAGLVSVSATTAGGRGSIQVDDMPVPAACALAVAATPGLIDQFLLDPAEEGP</sequence>
<reference evidence="3 4" key="1">
    <citation type="journal article" date="2009" name="Int. J. Syst. Evol. Microbiol.">
        <title>Nocardioides caeni sp. nov., isolated from wastewater.</title>
        <authorList>
            <person name="Yoon J.H."/>
            <person name="Kang S.J."/>
            <person name="Park S."/>
            <person name="Kim W."/>
            <person name="Oh T.K."/>
        </authorList>
    </citation>
    <scope>NUCLEOTIDE SEQUENCE [LARGE SCALE GENOMIC DNA]</scope>
    <source>
        <strain evidence="3 4">DSM 23134</strain>
    </source>
</reference>
<feature type="transmembrane region" description="Helical" evidence="1">
    <location>
        <begin position="28"/>
        <end position="52"/>
    </location>
</feature>
<dbReference type="Pfam" id="PF03703">
    <property type="entry name" value="bPH_2"/>
    <property type="match status" value="2"/>
</dbReference>
<feature type="domain" description="YdbS-like PH" evidence="2">
    <location>
        <begin position="420"/>
        <end position="480"/>
    </location>
</feature>
<dbReference type="EMBL" id="STGW01000002">
    <property type="protein sequence ID" value="THV17901.1"/>
    <property type="molecule type" value="Genomic_DNA"/>
</dbReference>
<comment type="caution">
    <text evidence="3">The sequence shown here is derived from an EMBL/GenBank/DDBJ whole genome shotgun (WGS) entry which is preliminary data.</text>
</comment>
<dbReference type="PANTHER" id="PTHR34473:SF2">
    <property type="entry name" value="UPF0699 TRANSMEMBRANE PROTEIN YDBT"/>
    <property type="match status" value="1"/>
</dbReference>
<dbReference type="InterPro" id="IPR014529">
    <property type="entry name" value="UCP026631"/>
</dbReference>
<keyword evidence="1" id="KW-1133">Transmembrane helix</keyword>
<gene>
    <name evidence="3" type="ORF">E9934_05450</name>
</gene>
<keyword evidence="4" id="KW-1185">Reference proteome</keyword>
<feature type="domain" description="YdbS-like PH" evidence="2">
    <location>
        <begin position="74"/>
        <end position="155"/>
    </location>
</feature>
<dbReference type="PANTHER" id="PTHR34473">
    <property type="entry name" value="UPF0699 TRANSMEMBRANE PROTEIN YDBS"/>
    <property type="match status" value="1"/>
</dbReference>
<keyword evidence="1" id="KW-0812">Transmembrane</keyword>
<dbReference type="OrthoDB" id="4121259at2"/>
<feature type="transmembrane region" description="Helical" evidence="1">
    <location>
        <begin position="390"/>
        <end position="406"/>
    </location>
</feature>
<feature type="transmembrane region" description="Helical" evidence="1">
    <location>
        <begin position="189"/>
        <end position="213"/>
    </location>
</feature>
<evidence type="ECO:0000259" key="2">
    <source>
        <dbReference type="Pfam" id="PF03703"/>
    </source>
</evidence>
<dbReference type="AlphaFoldDB" id="A0A4S8NN44"/>
<keyword evidence="1" id="KW-0472">Membrane</keyword>
<evidence type="ECO:0000313" key="4">
    <source>
        <dbReference type="Proteomes" id="UP000307087"/>
    </source>
</evidence>
<dbReference type="Proteomes" id="UP000307087">
    <property type="component" value="Unassembled WGS sequence"/>
</dbReference>
<accession>A0A4S8NN44</accession>
<feature type="transmembrane region" description="Helical" evidence="1">
    <location>
        <begin position="366"/>
        <end position="384"/>
    </location>
</feature>
<evidence type="ECO:0000313" key="3">
    <source>
        <dbReference type="EMBL" id="THV17901.1"/>
    </source>
</evidence>
<evidence type="ECO:0000256" key="1">
    <source>
        <dbReference type="SAM" id="Phobius"/>
    </source>
</evidence>
<organism evidence="3 4">
    <name type="scientific">Nocardioides caeni</name>
    <dbReference type="NCBI Taxonomy" id="574700"/>
    <lineage>
        <taxon>Bacteria</taxon>
        <taxon>Bacillati</taxon>
        <taxon>Actinomycetota</taxon>
        <taxon>Actinomycetes</taxon>
        <taxon>Propionibacteriales</taxon>
        <taxon>Nocardioidaceae</taxon>
        <taxon>Nocardioides</taxon>
    </lineage>
</organism>
<dbReference type="RefSeq" id="WP_136561836.1">
    <property type="nucleotide sequence ID" value="NZ_BAABLS010000001.1"/>
</dbReference>
<feature type="transmembrane region" description="Helical" evidence="1">
    <location>
        <begin position="58"/>
        <end position="76"/>
    </location>
</feature>
<dbReference type="PIRSF" id="PIRSF026631">
    <property type="entry name" value="UCP026631"/>
    <property type="match status" value="1"/>
</dbReference>
<proteinExistence type="predicted"/>